<name>A0ABM9SNJ4_YERAL</name>
<dbReference type="InterPro" id="IPR012188">
    <property type="entry name" value="ME_PTA"/>
</dbReference>
<dbReference type="PROSITE" id="PS00331">
    <property type="entry name" value="MALIC_ENZYMES"/>
    <property type="match status" value="1"/>
</dbReference>
<dbReference type="PANTHER" id="PTHR43237:SF4">
    <property type="entry name" value="NADP-DEPENDENT MALIC ENZYME"/>
    <property type="match status" value="1"/>
</dbReference>
<evidence type="ECO:0000256" key="4">
    <source>
        <dbReference type="ARBA" id="ARBA00008756"/>
    </source>
</evidence>
<dbReference type="Proteomes" id="UP000038647">
    <property type="component" value="Unassembled WGS sequence"/>
</dbReference>
<dbReference type="PIRSF" id="PIRSF036684">
    <property type="entry name" value="ME_PTA"/>
    <property type="match status" value="1"/>
</dbReference>
<evidence type="ECO:0000259" key="8">
    <source>
        <dbReference type="SMART" id="SM00919"/>
    </source>
</evidence>
<dbReference type="GO" id="GO:0004473">
    <property type="term" value="F:malate dehydrogenase (decarboxylating) (NADP+) activity"/>
    <property type="evidence" value="ECO:0007669"/>
    <property type="project" value="UniProtKB-EC"/>
</dbReference>
<gene>
    <name evidence="10" type="primary">maeB</name>
    <name evidence="10" type="ORF">ERS137966_00227</name>
</gene>
<evidence type="ECO:0000256" key="6">
    <source>
        <dbReference type="ARBA" id="ARBA00023002"/>
    </source>
</evidence>
<evidence type="ECO:0000313" key="11">
    <source>
        <dbReference type="Proteomes" id="UP000038647"/>
    </source>
</evidence>
<reference evidence="10 11" key="1">
    <citation type="submission" date="2015-03" db="EMBL/GenBank/DDBJ databases">
        <authorList>
            <consortium name="Pathogen Informatics"/>
            <person name="Murphy D."/>
        </authorList>
    </citation>
    <scope>NUCLEOTIDE SEQUENCE [LARGE SCALE GENOMIC DNA]</scope>
    <source>
        <strain evidence="10 11">IP08791</strain>
    </source>
</reference>
<dbReference type="EMBL" id="CQEH01000001">
    <property type="protein sequence ID" value="CNK43937.1"/>
    <property type="molecule type" value="Genomic_DNA"/>
</dbReference>
<dbReference type="InterPro" id="IPR012301">
    <property type="entry name" value="Malic_N_dom"/>
</dbReference>
<dbReference type="Gene3D" id="3.40.50.10380">
    <property type="entry name" value="Malic enzyme, N-terminal domain"/>
    <property type="match status" value="1"/>
</dbReference>
<keyword evidence="7" id="KW-0511">Multifunctional enzyme</keyword>
<dbReference type="SUPFAM" id="SSF51735">
    <property type="entry name" value="NAD(P)-binding Rossmann-fold domains"/>
    <property type="match status" value="1"/>
</dbReference>
<dbReference type="NCBIfam" id="NF009501">
    <property type="entry name" value="PRK12861.1"/>
    <property type="match status" value="1"/>
</dbReference>
<dbReference type="SUPFAM" id="SSF53659">
    <property type="entry name" value="Isocitrate/Isopropylmalate dehydrogenase-like"/>
    <property type="match status" value="1"/>
</dbReference>
<dbReference type="Pfam" id="PF00390">
    <property type="entry name" value="malic"/>
    <property type="match status" value="1"/>
</dbReference>
<comment type="similarity">
    <text evidence="3">In the N-terminal section; belongs to the malic enzymes family.</text>
</comment>
<dbReference type="Pfam" id="PF03949">
    <property type="entry name" value="Malic_M"/>
    <property type="match status" value="1"/>
</dbReference>
<dbReference type="Gene3D" id="3.40.50.10750">
    <property type="entry name" value="Isocitrate/Isopropylmalate dehydrogenase-like"/>
    <property type="match status" value="1"/>
</dbReference>
<evidence type="ECO:0000313" key="10">
    <source>
        <dbReference type="EMBL" id="CNK43937.1"/>
    </source>
</evidence>
<keyword evidence="5" id="KW-0479">Metal-binding</keyword>
<dbReference type="InterPro" id="IPR051674">
    <property type="entry name" value="Malate_Decarboxylase"/>
</dbReference>
<proteinExistence type="inferred from homology"/>
<sequence length="759" mass="82069">MDEQLKQSALDFHQFPTPGKIQVSPTKPLATQRDLALAYSPGVAAPCLEIAADPLAAYKYTARGNLVAVISNGTAVLGLGNIGALAGKPVMEGKGVLFKKFSGIDVFDLEIDELNPDKLIDIIASLEPTFGGINLEDIKAPECFYIEQKLRERMKIPVFHDDQHGTAIICTAAVLNGLRVVNKQISDVKLVVSGAGAASIACLNLLVALGLKQHNITVCDSKGVIYKGREANMEGTKAAYAIEDNGQRTLGDAIPNADIFLGCSGPGVLTQDMVKTMAPSPLILALANPEPEILPPLAKAVRPDAIICTGRSDYPNQVNNVLCFPFIFRGALDVGATTINEEMKLACVHAIADLALAEQNDVVASAYGEQDLSFGPEYIIPKPFDPRLIVKIAPAVAKAAMDSGVATRPITDFNAYVEKLSEFVYKTNLFMKPIFSQAKKEMKRVVLAEGEEERVLHATQELVSQGLAYPILIGRPSVIETRLKKLGLQITAGKDFEVVNNESDPRFNEYWHEYYQIMKRRGVSQEQARRAVIGNTTLIGSIMVHRGEADAMICGTIGTYHEHYDVVEKVFGFREGAHVAGAMNALLLPTGNTFIADTYVNDDPTPEQLAEITLMAAQTVRCFGIEPKVALLSHSSFGTSNCPAARKMRRTLELVNQMAPELEIDGEMHGDAALVESIRHNLMPDSPLKGAANVLIMPNMEAARISYNLLRVTSSEGVTVGPVLMGVAKPVHILTPIASVRRIVNMVALAVVEAQTEPL</sequence>
<evidence type="ECO:0000256" key="3">
    <source>
        <dbReference type="ARBA" id="ARBA00007686"/>
    </source>
</evidence>
<dbReference type="Gene3D" id="3.40.50.10950">
    <property type="match status" value="1"/>
</dbReference>
<evidence type="ECO:0000256" key="7">
    <source>
        <dbReference type="ARBA" id="ARBA00023268"/>
    </source>
</evidence>
<dbReference type="InterPro" id="IPR037062">
    <property type="entry name" value="Malic_N_dom_sf"/>
</dbReference>
<dbReference type="PANTHER" id="PTHR43237">
    <property type="entry name" value="NADP-DEPENDENT MALIC ENZYME"/>
    <property type="match status" value="1"/>
</dbReference>
<keyword evidence="11" id="KW-1185">Reference proteome</keyword>
<dbReference type="InterPro" id="IPR045213">
    <property type="entry name" value="Malic_NAD-bd_bact_type"/>
</dbReference>
<dbReference type="RefSeq" id="WP_049603190.1">
    <property type="nucleotide sequence ID" value="NZ_CQEH01000001.1"/>
</dbReference>
<dbReference type="InterPro" id="IPR002505">
    <property type="entry name" value="PTA_PTB"/>
</dbReference>
<dbReference type="SMART" id="SM01274">
    <property type="entry name" value="malic"/>
    <property type="match status" value="1"/>
</dbReference>
<dbReference type="EC" id="1.1.1.40" evidence="10"/>
<evidence type="ECO:0000256" key="1">
    <source>
        <dbReference type="ARBA" id="ARBA00001936"/>
    </source>
</evidence>
<dbReference type="CDD" id="cd05311">
    <property type="entry name" value="NAD_bind_2_malic_enz"/>
    <property type="match status" value="1"/>
</dbReference>
<evidence type="ECO:0000256" key="5">
    <source>
        <dbReference type="ARBA" id="ARBA00022723"/>
    </source>
</evidence>
<organism evidence="10 11">
    <name type="scientific">Yersinia aldovae</name>
    <dbReference type="NCBI Taxonomy" id="29483"/>
    <lineage>
        <taxon>Bacteria</taxon>
        <taxon>Pseudomonadati</taxon>
        <taxon>Pseudomonadota</taxon>
        <taxon>Gammaproteobacteria</taxon>
        <taxon>Enterobacterales</taxon>
        <taxon>Yersiniaceae</taxon>
        <taxon>Yersinia</taxon>
    </lineage>
</organism>
<dbReference type="SMART" id="SM00919">
    <property type="entry name" value="Malic_M"/>
    <property type="match status" value="1"/>
</dbReference>
<dbReference type="Pfam" id="PF01515">
    <property type="entry name" value="PTA_PTB"/>
    <property type="match status" value="1"/>
</dbReference>
<dbReference type="InterPro" id="IPR012302">
    <property type="entry name" value="Malic_NAD-bd"/>
</dbReference>
<dbReference type="SUPFAM" id="SSF53223">
    <property type="entry name" value="Aminoacid dehydrogenase-like, N-terminal domain"/>
    <property type="match status" value="1"/>
</dbReference>
<dbReference type="InterPro" id="IPR042113">
    <property type="entry name" value="P_AcTrfase_dom1"/>
</dbReference>
<feature type="domain" description="Malic enzyme NAD-binding" evidence="8">
    <location>
        <begin position="163"/>
        <end position="401"/>
    </location>
</feature>
<protein>
    <submittedName>
        <fullName evidence="10">Bifunctional malic enzyme oxidoreductase/phosphotransacetylase</fullName>
        <ecNumber evidence="10">1.1.1.40</ecNumber>
    </submittedName>
</protein>
<comment type="similarity">
    <text evidence="4">In the C-terminal section; belongs to the phosphate acetyltransferase and butyryltransferase family.</text>
</comment>
<comment type="caution">
    <text evidence="10">The sequence shown here is derived from an EMBL/GenBank/DDBJ whole genome shotgun (WGS) entry which is preliminary data.</text>
</comment>
<comment type="cofactor">
    <cofactor evidence="1">
        <name>Mn(2+)</name>
        <dbReference type="ChEBI" id="CHEBI:29035"/>
    </cofactor>
</comment>
<dbReference type="InterPro" id="IPR042112">
    <property type="entry name" value="P_AcTrfase_dom2"/>
</dbReference>
<dbReference type="InterPro" id="IPR015884">
    <property type="entry name" value="Malic_enzyme_CS"/>
</dbReference>
<comment type="cofactor">
    <cofactor evidence="2">
        <name>Mg(2+)</name>
        <dbReference type="ChEBI" id="CHEBI:18420"/>
    </cofactor>
</comment>
<evidence type="ECO:0000256" key="2">
    <source>
        <dbReference type="ARBA" id="ARBA00001946"/>
    </source>
</evidence>
<feature type="domain" description="Malic enzyme N-terminal" evidence="9">
    <location>
        <begin position="18"/>
        <end position="151"/>
    </location>
</feature>
<evidence type="ECO:0000259" key="9">
    <source>
        <dbReference type="SMART" id="SM01274"/>
    </source>
</evidence>
<keyword evidence="6 10" id="KW-0560">Oxidoreductase</keyword>
<dbReference type="InterPro" id="IPR046346">
    <property type="entry name" value="Aminoacid_DH-like_N_sf"/>
</dbReference>
<dbReference type="Gene3D" id="3.40.50.720">
    <property type="entry name" value="NAD(P)-binding Rossmann-like Domain"/>
    <property type="match status" value="1"/>
</dbReference>
<dbReference type="InterPro" id="IPR036291">
    <property type="entry name" value="NAD(P)-bd_dom_sf"/>
</dbReference>
<accession>A0ABM9SNJ4</accession>